<feature type="domain" description="Manganese/iron superoxide dismutase N-terminal" evidence="6">
    <location>
        <begin position="60"/>
        <end position="140"/>
    </location>
</feature>
<comment type="similarity">
    <text evidence="1 5">Belongs to the iron/manganese superoxide dismutase family.</text>
</comment>
<dbReference type="Pfam" id="PF00081">
    <property type="entry name" value="Sod_Fe_N"/>
    <property type="match status" value="1"/>
</dbReference>
<evidence type="ECO:0000259" key="7">
    <source>
        <dbReference type="Pfam" id="PF02777"/>
    </source>
</evidence>
<dbReference type="InterPro" id="IPR036314">
    <property type="entry name" value="SOD_C_sf"/>
</dbReference>
<comment type="caution">
    <text evidence="8">The sequence shown here is derived from an EMBL/GenBank/DDBJ whole genome shotgun (WGS) entry which is preliminary data.</text>
</comment>
<keyword evidence="9" id="KW-1185">Reference proteome</keyword>
<keyword evidence="4 5" id="KW-0560">Oxidoreductase</keyword>
<gene>
    <name evidence="8" type="ORF">A3SI_06164</name>
</gene>
<dbReference type="PATRIC" id="fig|1189621.3.peg.1288"/>
<dbReference type="InterPro" id="IPR006311">
    <property type="entry name" value="TAT_signal"/>
</dbReference>
<dbReference type="AlphaFoldDB" id="I5C7D4"/>
<dbReference type="PROSITE" id="PS00088">
    <property type="entry name" value="SOD_MN"/>
    <property type="match status" value="1"/>
</dbReference>
<dbReference type="Gene3D" id="3.55.40.20">
    <property type="entry name" value="Iron/manganese superoxide dismutase, C-terminal domain"/>
    <property type="match status" value="1"/>
</dbReference>
<dbReference type="InterPro" id="IPR019546">
    <property type="entry name" value="TAT_signal_bac_arc"/>
</dbReference>
<dbReference type="SUPFAM" id="SSF54719">
    <property type="entry name" value="Fe,Mn superoxide dismutase (SOD), C-terminal domain"/>
    <property type="match status" value="1"/>
</dbReference>
<dbReference type="PANTHER" id="PTHR43595">
    <property type="entry name" value="37S RIBOSOMAL PROTEIN S26, MITOCHONDRIAL"/>
    <property type="match status" value="1"/>
</dbReference>
<dbReference type="InterPro" id="IPR036324">
    <property type="entry name" value="Mn/Fe_SOD_N_sf"/>
</dbReference>
<dbReference type="NCBIfam" id="TIGR01409">
    <property type="entry name" value="TAT_signal_seq"/>
    <property type="match status" value="1"/>
</dbReference>
<dbReference type="FunFam" id="3.55.40.20:FF:000004">
    <property type="entry name" value="Superoxide dismutase [Fe]"/>
    <property type="match status" value="1"/>
</dbReference>
<dbReference type="InterPro" id="IPR019831">
    <property type="entry name" value="Mn/Fe_SOD_N"/>
</dbReference>
<dbReference type="InterPro" id="IPR001189">
    <property type="entry name" value="Mn/Fe_SOD"/>
</dbReference>
<dbReference type="PROSITE" id="PS51318">
    <property type="entry name" value="TAT"/>
    <property type="match status" value="1"/>
</dbReference>
<feature type="domain" description="Manganese/iron superoxide dismutase C-terminal" evidence="7">
    <location>
        <begin position="147"/>
        <end position="252"/>
    </location>
</feature>
<evidence type="ECO:0000256" key="3">
    <source>
        <dbReference type="ARBA" id="ARBA00022723"/>
    </source>
</evidence>
<organism evidence="8 9">
    <name type="scientific">Nitritalea halalkaliphila LW7</name>
    <dbReference type="NCBI Taxonomy" id="1189621"/>
    <lineage>
        <taxon>Bacteria</taxon>
        <taxon>Pseudomonadati</taxon>
        <taxon>Bacteroidota</taxon>
        <taxon>Cytophagia</taxon>
        <taxon>Cytophagales</taxon>
        <taxon>Cyclobacteriaceae</taxon>
        <taxon>Nitritalea</taxon>
    </lineage>
</organism>
<dbReference type="Proteomes" id="UP000005551">
    <property type="component" value="Unassembled WGS sequence"/>
</dbReference>
<dbReference type="RefSeq" id="WP_009054051.1">
    <property type="nucleotide sequence ID" value="NZ_AJYA01000013.1"/>
</dbReference>
<dbReference type="STRING" id="1189621.A3SI_06164"/>
<evidence type="ECO:0000313" key="9">
    <source>
        <dbReference type="Proteomes" id="UP000005551"/>
    </source>
</evidence>
<comment type="catalytic activity">
    <reaction evidence="5">
        <text>2 superoxide + 2 H(+) = H2O2 + O2</text>
        <dbReference type="Rhea" id="RHEA:20696"/>
        <dbReference type="ChEBI" id="CHEBI:15378"/>
        <dbReference type="ChEBI" id="CHEBI:15379"/>
        <dbReference type="ChEBI" id="CHEBI:16240"/>
        <dbReference type="ChEBI" id="CHEBI:18421"/>
        <dbReference type="EC" id="1.15.1.1"/>
    </reaction>
</comment>
<evidence type="ECO:0000256" key="5">
    <source>
        <dbReference type="RuleBase" id="RU000414"/>
    </source>
</evidence>
<dbReference type="EC" id="1.15.1.1" evidence="2 5"/>
<evidence type="ECO:0000256" key="1">
    <source>
        <dbReference type="ARBA" id="ARBA00008714"/>
    </source>
</evidence>
<sequence>MKKTTWNVSRRSFLQRSTKATLALGIGSSVIGSAFLSACSSGDGEDEEEGVLLATGFAQTALAYDYAALEPHIDAMTMEIHYSKHAAAYANNLKEAAEEEGVDTSKPLEEVLMSMSKYSTKMRNNGGGHYNHELFWSTMSPDGGGAPSGALAAAIDAQFGSYDAFKEAFETAGKTRFGSGWAWLVLDKNKGLAVGSTPNQDNPLMDLSDFQGIPLLGNDVWEHAYYLNYTSDRAGYLSNWWNLVNWKAVEARYVALMG</sequence>
<evidence type="ECO:0000259" key="6">
    <source>
        <dbReference type="Pfam" id="PF00081"/>
    </source>
</evidence>
<dbReference type="InterPro" id="IPR019832">
    <property type="entry name" value="Mn/Fe_SOD_C"/>
</dbReference>
<protein>
    <recommendedName>
        <fullName evidence="2 5">Superoxide dismutase</fullName>
        <ecNumber evidence="2 5">1.15.1.1</ecNumber>
    </recommendedName>
</protein>
<keyword evidence="3 5" id="KW-0479">Metal-binding</keyword>
<comment type="function">
    <text evidence="5">Destroys radicals which are normally produced within the cells and which are toxic to biological systems.</text>
</comment>
<dbReference type="GO" id="GO:0004784">
    <property type="term" value="F:superoxide dismutase activity"/>
    <property type="evidence" value="ECO:0007669"/>
    <property type="project" value="UniProtKB-EC"/>
</dbReference>
<evidence type="ECO:0000313" key="8">
    <source>
        <dbReference type="EMBL" id="EIM77736.1"/>
    </source>
</evidence>
<dbReference type="Pfam" id="PF02777">
    <property type="entry name" value="Sod_Fe_C"/>
    <property type="match status" value="1"/>
</dbReference>
<dbReference type="Gene3D" id="1.10.287.990">
    <property type="entry name" value="Fe,Mn superoxide dismutase (SOD) domain"/>
    <property type="match status" value="1"/>
</dbReference>
<dbReference type="SUPFAM" id="SSF46609">
    <property type="entry name" value="Fe,Mn superoxide dismutase (SOD), N-terminal domain"/>
    <property type="match status" value="1"/>
</dbReference>
<evidence type="ECO:0000256" key="4">
    <source>
        <dbReference type="ARBA" id="ARBA00023002"/>
    </source>
</evidence>
<dbReference type="OrthoDB" id="9803125at2"/>
<name>I5C7D4_9BACT</name>
<dbReference type="EMBL" id="AJYA01000013">
    <property type="protein sequence ID" value="EIM77736.1"/>
    <property type="molecule type" value="Genomic_DNA"/>
</dbReference>
<accession>I5C7D4</accession>
<dbReference type="GO" id="GO:0046872">
    <property type="term" value="F:metal ion binding"/>
    <property type="evidence" value="ECO:0007669"/>
    <property type="project" value="UniProtKB-KW"/>
</dbReference>
<dbReference type="InterPro" id="IPR019833">
    <property type="entry name" value="Mn/Fe_SOD_BS"/>
</dbReference>
<dbReference type="PRINTS" id="PR01703">
    <property type="entry name" value="MNSODISMTASE"/>
</dbReference>
<dbReference type="GO" id="GO:0005737">
    <property type="term" value="C:cytoplasm"/>
    <property type="evidence" value="ECO:0007669"/>
    <property type="project" value="TreeGrafter"/>
</dbReference>
<proteinExistence type="inferred from homology"/>
<reference evidence="8 9" key="1">
    <citation type="submission" date="2012-05" db="EMBL/GenBank/DDBJ databases">
        <title>Genome sequence of Nitritalea halalkaliphila LW7.</title>
        <authorList>
            <person name="Jangir P.K."/>
            <person name="Singh A."/>
            <person name="Shivaji S."/>
            <person name="Sharma R."/>
        </authorList>
    </citation>
    <scope>NUCLEOTIDE SEQUENCE [LARGE SCALE GENOMIC DNA]</scope>
    <source>
        <strain evidence="8 9">LW7</strain>
    </source>
</reference>
<dbReference type="PANTHER" id="PTHR43595:SF2">
    <property type="entry name" value="SMALL RIBOSOMAL SUBUNIT PROTEIN MS42"/>
    <property type="match status" value="1"/>
</dbReference>
<evidence type="ECO:0000256" key="2">
    <source>
        <dbReference type="ARBA" id="ARBA00012682"/>
    </source>
</evidence>